<protein>
    <recommendedName>
        <fullName evidence="6">GRIP domain-containing protein</fullName>
    </recommendedName>
</protein>
<dbReference type="Gene3D" id="1.10.287.1490">
    <property type="match status" value="1"/>
</dbReference>
<evidence type="ECO:0000313" key="9">
    <source>
        <dbReference type="Proteomes" id="UP000317494"/>
    </source>
</evidence>
<dbReference type="EMBL" id="QEAN01000160">
    <property type="protein sequence ID" value="TPX45062.1"/>
    <property type="molecule type" value="Genomic_DNA"/>
</dbReference>
<evidence type="ECO:0000313" key="7">
    <source>
        <dbReference type="EMBL" id="TPX40242.1"/>
    </source>
</evidence>
<dbReference type="Pfam" id="PF10375">
    <property type="entry name" value="GRAB"/>
    <property type="match status" value="1"/>
</dbReference>
<accession>A0A507CKB0</accession>
<organism evidence="7 10">
    <name type="scientific">Synchytrium endobioticum</name>
    <dbReference type="NCBI Taxonomy" id="286115"/>
    <lineage>
        <taxon>Eukaryota</taxon>
        <taxon>Fungi</taxon>
        <taxon>Fungi incertae sedis</taxon>
        <taxon>Chytridiomycota</taxon>
        <taxon>Chytridiomycota incertae sedis</taxon>
        <taxon>Chytridiomycetes</taxon>
        <taxon>Synchytriales</taxon>
        <taxon>Synchytriaceae</taxon>
        <taxon>Synchytrium</taxon>
    </lineage>
</organism>
<evidence type="ECO:0000256" key="1">
    <source>
        <dbReference type="ARBA" id="ARBA00004555"/>
    </source>
</evidence>
<feature type="compositionally biased region" description="Basic and acidic residues" evidence="5">
    <location>
        <begin position="34"/>
        <end position="53"/>
    </location>
</feature>
<comment type="subcellular location">
    <subcellularLocation>
        <location evidence="1">Golgi apparatus</location>
    </subcellularLocation>
</comment>
<dbReference type="Proteomes" id="UP000320475">
    <property type="component" value="Unassembled WGS sequence"/>
</dbReference>
<sequence>MSGWLQRTLGSTIESLGSSVSSYANEVVAAADSAHSDTDRDHGHGQPDHRDHPPANGPRQHSIHQHQPQSSSSRYLDELSQASVNMDLQDRHPPELLSHGRANAQAPPTAPLQPNANDQQQHLQLKLTQAVALLRKLKDENSRLTQQMADVESKQSQRESALQAEIQRLHIELEASQATDLQQTTTNRPKSSASNTDAELFLLRQLVNEKSAREEALQHTIADLLSKISARETANQPSAVDGVTVVNTSERLAESNVIQDKESSITADKDKAVATLNEQSAPPQQQVTKLLELIQQLNREKAELLEMIETSQQHELQATTSQTDLDLDMKIATMEEENGLLQSRLTELEHALIAERSNHEARLSNLENSHKEAVKQRALAEDKLAQVENALDESVASHQEELLQLVSKYKKSHMDDLDKITSLESQLAGLRTSSENTSNKVPAQQVQELQAQLESLQQSTSADIARLTQERHEILGERDDAVSQLQEALSALSSDNMTLASAKLEVEQELEAIKSASKSNTLRTNELESQLAHLSTDLHSSRAECDTFRQEVDSLRKHIADQETHVWRQQCDELEALVTQLRKQLDQASQDLHSRKDELATHIDSSHRREKDLQDRIQELESSLESSHSSSFTPDQTVADPSLQVLQRLHQEDAATIVSLEQDLNMLKDELVKEKQDAHDRINELRRRLQLAVQVGKKKAAEVEELKQSISTMIRNNSSSHNNIQSEALEMYKRDIAEVRKQSQLNAEEGHAYKTRVQELEGGHHGMLERIREFESENQDLKAQIIILERQVASLLPESRPETPATDRMSDATTFDNAKISSSKGISTAIVVDLLNALKDCRKRATDVAEIYDAYQSTLEWISELAGAKHQHSIELQKLQQDHVAVVEELSQKVAYAEEERERMENERTMIMERLTNMKNAIAPKLQAEIDESNRLRQQVASLTGQNDEFSRALADYEQQRMTFKNETESLLAERDSLQHKVTSLEQQLSSVTESYNAIAGSSSTSSAKLGAELDIAHAEAEKNKKDIARLKAHLLETEESFTRELAEREARVAEYARLVSELESERDSWTTVVEQARNEVNAEKEQAEELHDMVETLQEEMGILKESLRSKDEALINLQNVLAEFQSTRDSEIEFALEGMKRQLANVTASVQEARQRADDAEAKLAQSANADSQIARLEKELADRTEQVGTLRHASVQLQNHLNEALRRMRDAPAVENTVDRRLVSSLVVNFCAAPRSGVDKTRYEILRIMDGILKFTDDEKWKVGLGNRPRESGGSPGSSGTPALANSESFTDMWISFLLRESSHAATSNNGDDKAT</sequence>
<dbReference type="PANTHER" id="PTHR18921">
    <property type="entry name" value="MYOSIN HEAVY CHAIN - RELATED"/>
    <property type="match status" value="1"/>
</dbReference>
<dbReference type="PROSITE" id="PS50913">
    <property type="entry name" value="GRIP"/>
    <property type="match status" value="1"/>
</dbReference>
<feature type="region of interest" description="Disordered" evidence="5">
    <location>
        <begin position="91"/>
        <end position="122"/>
    </location>
</feature>
<feature type="region of interest" description="Disordered" evidence="5">
    <location>
        <begin position="1267"/>
        <end position="1289"/>
    </location>
</feature>
<keyword evidence="2" id="KW-0333">Golgi apparatus</keyword>
<evidence type="ECO:0000313" key="8">
    <source>
        <dbReference type="EMBL" id="TPX45062.1"/>
    </source>
</evidence>
<evidence type="ECO:0000256" key="3">
    <source>
        <dbReference type="ARBA" id="ARBA00023054"/>
    </source>
</evidence>
<feature type="coiled-coil region" evidence="4">
    <location>
        <begin position="1138"/>
        <end position="1189"/>
    </location>
</feature>
<feature type="domain" description="GRIP" evidence="6">
    <location>
        <begin position="1216"/>
        <end position="1269"/>
    </location>
</feature>
<keyword evidence="3 4" id="KW-0175">Coiled coil</keyword>
<dbReference type="OrthoDB" id="425925at2759"/>
<comment type="caution">
    <text evidence="7">The sequence shown here is derived from an EMBL/GenBank/DDBJ whole genome shotgun (WGS) entry which is preliminary data.</text>
</comment>
<gene>
    <name evidence="7" type="ORF">SeLEV6574_g06720</name>
    <name evidence="8" type="ORF">SeMB42_g04119</name>
</gene>
<dbReference type="InterPro" id="IPR019459">
    <property type="entry name" value="GRAB"/>
</dbReference>
<feature type="coiled-coil region" evidence="4">
    <location>
        <begin position="657"/>
        <end position="695"/>
    </location>
</feature>
<dbReference type="VEuPathDB" id="FungiDB:SeMB42_g04119"/>
<proteinExistence type="predicted"/>
<feature type="coiled-coil region" evidence="4">
    <location>
        <begin position="571"/>
        <end position="623"/>
    </location>
</feature>
<evidence type="ECO:0000256" key="5">
    <source>
        <dbReference type="SAM" id="MobiDB-lite"/>
    </source>
</evidence>
<dbReference type="STRING" id="286115.A0A507CKB0"/>
<evidence type="ECO:0000259" key="6">
    <source>
        <dbReference type="PROSITE" id="PS50913"/>
    </source>
</evidence>
<evidence type="ECO:0000256" key="4">
    <source>
        <dbReference type="SAM" id="Coils"/>
    </source>
</evidence>
<name>A0A507CKB0_9FUNG</name>
<dbReference type="GO" id="GO:0006888">
    <property type="term" value="P:endoplasmic reticulum to Golgi vesicle-mediated transport"/>
    <property type="evidence" value="ECO:0007669"/>
    <property type="project" value="TreeGrafter"/>
</dbReference>
<dbReference type="Proteomes" id="UP000317494">
    <property type="component" value="Unassembled WGS sequence"/>
</dbReference>
<dbReference type="GO" id="GO:0005794">
    <property type="term" value="C:Golgi apparatus"/>
    <property type="evidence" value="ECO:0007669"/>
    <property type="project" value="UniProtKB-SubCell"/>
</dbReference>
<feature type="region of interest" description="Disordered" evidence="5">
    <location>
        <begin position="177"/>
        <end position="196"/>
    </location>
</feature>
<dbReference type="PANTHER" id="PTHR18921:SF2">
    <property type="entry name" value="THYROID RECEPTOR-INTERACTING PROTEIN 11"/>
    <property type="match status" value="1"/>
</dbReference>
<feature type="coiled-coil region" evidence="4">
    <location>
        <begin position="1046"/>
        <end position="1108"/>
    </location>
</feature>
<keyword evidence="9" id="KW-1185">Reference proteome</keyword>
<feature type="region of interest" description="Disordered" evidence="5">
    <location>
        <begin position="30"/>
        <end position="75"/>
    </location>
</feature>
<dbReference type="EMBL" id="QEAM01000403">
    <property type="protein sequence ID" value="TPX40242.1"/>
    <property type="molecule type" value="Genomic_DNA"/>
</dbReference>
<feature type="coiled-coil region" evidence="4">
    <location>
        <begin position="887"/>
        <end position="995"/>
    </location>
</feature>
<feature type="compositionally biased region" description="Polar residues" evidence="5">
    <location>
        <begin position="112"/>
        <end position="122"/>
    </location>
</feature>
<feature type="coiled-coil region" evidence="4">
    <location>
        <begin position="287"/>
        <end position="390"/>
    </location>
</feature>
<feature type="coiled-coil region" evidence="4">
    <location>
        <begin position="764"/>
        <end position="791"/>
    </location>
</feature>
<dbReference type="GO" id="GO:0007030">
    <property type="term" value="P:Golgi organization"/>
    <property type="evidence" value="ECO:0007669"/>
    <property type="project" value="TreeGrafter"/>
</dbReference>
<evidence type="ECO:0000313" key="10">
    <source>
        <dbReference type="Proteomes" id="UP000320475"/>
    </source>
</evidence>
<dbReference type="GO" id="GO:0031267">
    <property type="term" value="F:small GTPase binding"/>
    <property type="evidence" value="ECO:0007669"/>
    <property type="project" value="TreeGrafter"/>
</dbReference>
<reference evidence="9 10" key="1">
    <citation type="journal article" date="2019" name="Sci. Rep.">
        <title>Comparative genomics of chytrid fungi reveal insights into the obligate biotrophic and pathogenic lifestyle of Synchytrium endobioticum.</title>
        <authorList>
            <person name="van de Vossenberg B.T.L.H."/>
            <person name="Warris S."/>
            <person name="Nguyen H.D.T."/>
            <person name="van Gent-Pelzer M.P.E."/>
            <person name="Joly D.L."/>
            <person name="van de Geest H.C."/>
            <person name="Bonants P.J.M."/>
            <person name="Smith D.S."/>
            <person name="Levesque C.A."/>
            <person name="van der Lee T.A.J."/>
        </authorList>
    </citation>
    <scope>NUCLEOTIDE SEQUENCE [LARGE SCALE GENOMIC DNA]</scope>
    <source>
        <strain evidence="7 10">LEV6574</strain>
        <strain evidence="8 9">MB42</strain>
    </source>
</reference>
<dbReference type="InterPro" id="IPR000237">
    <property type="entry name" value="GRIP_dom"/>
</dbReference>
<evidence type="ECO:0000256" key="2">
    <source>
        <dbReference type="ARBA" id="ARBA00023034"/>
    </source>
</evidence>